<dbReference type="GO" id="GO:0061630">
    <property type="term" value="F:ubiquitin protein ligase activity"/>
    <property type="evidence" value="ECO:0007669"/>
    <property type="project" value="TreeGrafter"/>
</dbReference>
<sequence length="828" mass="90080">MDEFTHHVPSASDTPGIWHNFTTWTAQHFKSTVNATKYAPSLEDIVWAGPRIVRRLGSIIFLPEGGGAFASGSTSEPVLEASVGHSSTIALNSAPSGIGPGGSTLGSSTMASATPAVGTDGAKGLSSVFSYATSKWALCCIAMAIILNRAYIFAATRRRLSLPWHVRILIRGAPVVLLTLQARQLLQSIQCQTSPEFSAMRWGNSSKHSDLMFSETNAFLHGLSSTFLLNRSDMESCTQIRMIPSTNVDPEVEPLKGSLSLLWPLFGTFCLSQLLETIVCAVEGRPLAAETGMTLFEHSLAFAEADAAISSQLGWGSFSPTISKAASTPLESTMAISRSMILRRVNTSPEVLFVAFLSSMAHITSHVLGMFNLQAKFRLLSTTFWGLCFMGSILWSVVTFSVDSLDTQSLLRFPTVCIIGFVPHILVLAGILVCLSIYGFALLLSTIAPPQGRDVRPSGFLQRLIQAQGNLQANISLSDLRISREMDFYTALLRTGFGAITLASEAVYLNEDSAVSTPRHTWLDDQRFRELESFQARSDAATTAFSVNDQPGSSQHPLQRLPLNGYSREKSTQSGHNQRDRLDRYPANGVGAAVRSGRWLVALDFVLNIYRVLVKTWALIFIKLLEKIGVGSRPSWLLWLFQGRKATRSQPGAQPDTRSLASPPYTIDGVWIPRGDQVDVEAEVRKRLQTTTSNCQGISEEDLDSRLYSWWLAGGIWGSVDNSGEYISNEQESVSDNASVLSIGTSDEEDSEPEFGGGSGQTTPTQLGAPPLRDTSIPFDSPIQVADLARLLQPRTLEDQEEADALSAHLSKFGVSGPPVFLPQAYLE</sequence>
<dbReference type="EMBL" id="NLAX01000008">
    <property type="protein sequence ID" value="PKS11598.1"/>
    <property type="molecule type" value="Genomic_DNA"/>
</dbReference>
<comment type="caution">
    <text evidence="3">The sequence shown here is derived from an EMBL/GenBank/DDBJ whole genome shotgun (WGS) entry which is preliminary data.</text>
</comment>
<gene>
    <name evidence="3" type="ORF">jhhlp_003363</name>
</gene>
<organism evidence="3 4">
    <name type="scientific">Lomentospora prolificans</name>
    <dbReference type="NCBI Taxonomy" id="41688"/>
    <lineage>
        <taxon>Eukaryota</taxon>
        <taxon>Fungi</taxon>
        <taxon>Dikarya</taxon>
        <taxon>Ascomycota</taxon>
        <taxon>Pezizomycotina</taxon>
        <taxon>Sordariomycetes</taxon>
        <taxon>Hypocreomycetidae</taxon>
        <taxon>Microascales</taxon>
        <taxon>Microascaceae</taxon>
        <taxon>Lomentospora</taxon>
    </lineage>
</organism>
<feature type="region of interest" description="Disordered" evidence="1">
    <location>
        <begin position="545"/>
        <end position="584"/>
    </location>
</feature>
<accession>A0A2N3NGP6</accession>
<keyword evidence="2" id="KW-0812">Transmembrane</keyword>
<protein>
    <recommendedName>
        <fullName evidence="5">Ubiquitin-protein ligase</fullName>
    </recommendedName>
</protein>
<dbReference type="Proteomes" id="UP000233524">
    <property type="component" value="Unassembled WGS sequence"/>
</dbReference>
<dbReference type="PANTHER" id="PTHR22696:SF1">
    <property type="entry name" value="E3 UBIQUITIN-PROTEIN LIGASE RNF26"/>
    <property type="match status" value="1"/>
</dbReference>
<keyword evidence="2" id="KW-0472">Membrane</keyword>
<dbReference type="AlphaFoldDB" id="A0A2N3NGP6"/>
<name>A0A2N3NGP6_9PEZI</name>
<feature type="compositionally biased region" description="Basic and acidic residues" evidence="1">
    <location>
        <begin position="567"/>
        <end position="584"/>
    </location>
</feature>
<dbReference type="GO" id="GO:0016567">
    <property type="term" value="P:protein ubiquitination"/>
    <property type="evidence" value="ECO:0007669"/>
    <property type="project" value="TreeGrafter"/>
</dbReference>
<reference evidence="3 4" key="1">
    <citation type="journal article" date="2017" name="G3 (Bethesda)">
        <title>First Draft Genome Sequence of the Pathogenic Fungus Lomentospora prolificans (Formerly Scedosporium prolificans).</title>
        <authorList>
            <person name="Luo R."/>
            <person name="Zimin A."/>
            <person name="Workman R."/>
            <person name="Fan Y."/>
            <person name="Pertea G."/>
            <person name="Grossman N."/>
            <person name="Wear M.P."/>
            <person name="Jia B."/>
            <person name="Miller H."/>
            <person name="Casadevall A."/>
            <person name="Timp W."/>
            <person name="Zhang S.X."/>
            <person name="Salzberg S.L."/>
        </authorList>
    </citation>
    <scope>NUCLEOTIDE SEQUENCE [LARGE SCALE GENOMIC DNA]</scope>
    <source>
        <strain evidence="3 4">JHH-5317</strain>
    </source>
</reference>
<dbReference type="InParanoid" id="A0A2N3NGP6"/>
<keyword evidence="4" id="KW-1185">Reference proteome</keyword>
<feature type="compositionally biased region" description="Polar residues" evidence="1">
    <location>
        <begin position="545"/>
        <end position="557"/>
    </location>
</feature>
<feature type="transmembrane region" description="Helical" evidence="2">
    <location>
        <begin position="351"/>
        <end position="371"/>
    </location>
</feature>
<keyword evidence="2" id="KW-1133">Transmembrane helix</keyword>
<evidence type="ECO:0008006" key="5">
    <source>
        <dbReference type="Google" id="ProtNLM"/>
    </source>
</evidence>
<dbReference type="PANTHER" id="PTHR22696">
    <property type="entry name" value="E3 UBIQUITIN-PROTEIN LIGASE RNF26"/>
    <property type="match status" value="1"/>
</dbReference>
<evidence type="ECO:0000313" key="4">
    <source>
        <dbReference type="Proteomes" id="UP000233524"/>
    </source>
</evidence>
<evidence type="ECO:0000256" key="2">
    <source>
        <dbReference type="SAM" id="Phobius"/>
    </source>
</evidence>
<dbReference type="GO" id="GO:0006511">
    <property type="term" value="P:ubiquitin-dependent protein catabolic process"/>
    <property type="evidence" value="ECO:0007669"/>
    <property type="project" value="TreeGrafter"/>
</dbReference>
<feature type="region of interest" description="Disordered" evidence="1">
    <location>
        <begin position="744"/>
        <end position="779"/>
    </location>
</feature>
<dbReference type="OrthoDB" id="66726at2759"/>
<evidence type="ECO:0000313" key="3">
    <source>
        <dbReference type="EMBL" id="PKS11598.1"/>
    </source>
</evidence>
<evidence type="ECO:0000256" key="1">
    <source>
        <dbReference type="SAM" id="MobiDB-lite"/>
    </source>
</evidence>
<feature type="transmembrane region" description="Helical" evidence="2">
    <location>
        <begin position="422"/>
        <end position="444"/>
    </location>
</feature>
<proteinExistence type="predicted"/>
<dbReference type="STRING" id="41688.A0A2N3NGP6"/>
<dbReference type="VEuPathDB" id="FungiDB:jhhlp_003363"/>
<feature type="transmembrane region" description="Helical" evidence="2">
    <location>
        <begin position="383"/>
        <end position="402"/>
    </location>
</feature>